<proteinExistence type="predicted"/>
<dbReference type="Proteomes" id="UP001294444">
    <property type="component" value="Unassembled WGS sequence"/>
</dbReference>
<accession>A0AAJ5C4C9</accession>
<keyword evidence="1" id="KW-1133">Transmembrane helix</keyword>
<gene>
    <name evidence="2" type="ORF">MEPE_02273</name>
</gene>
<sequence>MPPKPRQTIKALKPISHADSSSTSSDLGTARATSVVKRGVRRKRWIYSPASLVLLLVLQPVCLMLCFVLLTEPCLNPQYVNTLSSKLNYITLLTTRDAIAEIEWKTRFWNAGLRSLFGIGVIQAWFTARLNSYVQKADREHTRIVNALKFQREKGIKNVGLDTRMEHDQVVSGENGEKEGVGSFVRQLESVGLTFLGLPFVWIGVFGLMVLFGAPIRGGGGGGTGIVAAYLTFLIGLPLVHILGLPLDTPPTTTTSSSSSSSSSTTTTTTILPNSTKYWSTLLMLKPNPSFLLPLYYPPILTSMTTLLCSTILALDWGKSYQTYPFPLLVGALVGNCLANFYIVIIVLFG</sequence>
<organism evidence="2 3">
    <name type="scientific">Melanopsichium pennsylvanicum</name>
    <dbReference type="NCBI Taxonomy" id="63383"/>
    <lineage>
        <taxon>Eukaryota</taxon>
        <taxon>Fungi</taxon>
        <taxon>Dikarya</taxon>
        <taxon>Basidiomycota</taxon>
        <taxon>Ustilaginomycotina</taxon>
        <taxon>Ustilaginomycetes</taxon>
        <taxon>Ustilaginales</taxon>
        <taxon>Ustilaginaceae</taxon>
        <taxon>Melanopsichium</taxon>
    </lineage>
</organism>
<reference evidence="2" key="1">
    <citation type="submission" date="2023-10" db="EMBL/GenBank/DDBJ databases">
        <authorList>
            <person name="Guldener U."/>
        </authorList>
    </citation>
    <scope>NUCLEOTIDE SEQUENCE</scope>
    <source>
        <strain evidence="2">Mp4</strain>
    </source>
</reference>
<evidence type="ECO:0000313" key="3">
    <source>
        <dbReference type="Proteomes" id="UP001294444"/>
    </source>
</evidence>
<feature type="transmembrane region" description="Helical" evidence="1">
    <location>
        <begin position="226"/>
        <end position="247"/>
    </location>
</feature>
<feature type="transmembrane region" description="Helical" evidence="1">
    <location>
        <begin position="46"/>
        <end position="70"/>
    </location>
</feature>
<comment type="caution">
    <text evidence="2">The sequence shown here is derived from an EMBL/GenBank/DDBJ whole genome shotgun (WGS) entry which is preliminary data.</text>
</comment>
<evidence type="ECO:0000313" key="2">
    <source>
        <dbReference type="EMBL" id="SNX83566.1"/>
    </source>
</evidence>
<protein>
    <submittedName>
        <fullName evidence="2">Uncharacterized protein</fullName>
    </submittedName>
</protein>
<keyword evidence="1" id="KW-0812">Transmembrane</keyword>
<dbReference type="EMBL" id="OAPG01000004">
    <property type="protein sequence ID" value="SNX83566.1"/>
    <property type="molecule type" value="Genomic_DNA"/>
</dbReference>
<keyword evidence="3" id="KW-1185">Reference proteome</keyword>
<feature type="transmembrane region" description="Helical" evidence="1">
    <location>
        <begin position="327"/>
        <end position="349"/>
    </location>
</feature>
<feature type="transmembrane region" description="Helical" evidence="1">
    <location>
        <begin position="193"/>
        <end position="214"/>
    </location>
</feature>
<feature type="transmembrane region" description="Helical" evidence="1">
    <location>
        <begin position="295"/>
        <end position="315"/>
    </location>
</feature>
<dbReference type="AlphaFoldDB" id="A0AAJ5C4C9"/>
<name>A0AAJ5C4C9_9BASI</name>
<keyword evidence="1" id="KW-0472">Membrane</keyword>
<evidence type="ECO:0000256" key="1">
    <source>
        <dbReference type="SAM" id="Phobius"/>
    </source>
</evidence>